<evidence type="ECO:0000256" key="1">
    <source>
        <dbReference type="ARBA" id="ARBA00006271"/>
    </source>
</evidence>
<sequence length="612" mass="63807">MIRGGGGGLLHVDVPTLAALQVFASERHPSAMGLGKPKEGFSLFGLANRCVTQMGRKLLRLWFLRPVVNLEVLRDRQDTIEVLLRNGGELIGALRAELKKLPDIPSLLLRAAHSQQRPDSRVLGQLQACLQQLLRLRAVFETQLAPGLAEAMRGREGEGGPGQSALDLLLNMLDARQSEEGSLVAAGVCPELDRLKAAYRALPDYLTRVVESELQRVPRCLVRHNSSQLWSVLYLPQVGFVMRVQGQQLTADLLDALPDYELAFEGAAGPEEVGNCGAAAGAYGGEAGASGGGWAAYYRTDATRELNARFGDMQYKIQDLEASLVAEMVSRLLAAHGARLARAAAVAAELDCLLSLAAMAADGGGGAAPPYCRPQLTSDNVLSIVNGRHPLAETVVPAYIPFSTAMRGDGARLQVVTGPNASGKSCYARAVALIVFMAHLGAYVPAEAAVVGLVDRIAARAAAPPGAVWGSGGGVGGGAWEGGGRKGSDGCGGAGLRPSTFLADLAQVSAMLVSATSRSLLILDEFGKEVIAALQGGRPVGRSPAVLRSEGVRRDLQCLARLKAASELAAGPAQDGALLELLQSEAGQPSAAEGRVDSLQAGAAVSKLYGVA</sequence>
<feature type="domain" description="DNA mismatch repair protein MutS core" evidence="5">
    <location>
        <begin position="38"/>
        <end position="395"/>
    </location>
</feature>
<dbReference type="GO" id="GO:0006298">
    <property type="term" value="P:mismatch repair"/>
    <property type="evidence" value="ECO:0007669"/>
    <property type="project" value="InterPro"/>
</dbReference>
<keyword evidence="3" id="KW-0067">ATP-binding</keyword>
<dbReference type="SUPFAM" id="SSF48334">
    <property type="entry name" value="DNA repair protein MutS, domain III"/>
    <property type="match status" value="1"/>
</dbReference>
<evidence type="ECO:0000313" key="8">
    <source>
        <dbReference type="Proteomes" id="UP000075714"/>
    </source>
</evidence>
<dbReference type="Gene3D" id="1.10.1420.10">
    <property type="match status" value="2"/>
</dbReference>
<dbReference type="GO" id="GO:0140664">
    <property type="term" value="F:ATP-dependent DNA damage sensor activity"/>
    <property type="evidence" value="ECO:0007669"/>
    <property type="project" value="InterPro"/>
</dbReference>
<dbReference type="SMART" id="SM00534">
    <property type="entry name" value="MUTSac"/>
    <property type="match status" value="1"/>
</dbReference>
<organism evidence="7 8">
    <name type="scientific">Gonium pectorale</name>
    <name type="common">Green alga</name>
    <dbReference type="NCBI Taxonomy" id="33097"/>
    <lineage>
        <taxon>Eukaryota</taxon>
        <taxon>Viridiplantae</taxon>
        <taxon>Chlorophyta</taxon>
        <taxon>core chlorophytes</taxon>
        <taxon>Chlorophyceae</taxon>
        <taxon>CS clade</taxon>
        <taxon>Chlamydomonadales</taxon>
        <taxon>Volvocaceae</taxon>
        <taxon>Gonium</taxon>
    </lineage>
</organism>
<comment type="caution">
    <text evidence="7">The sequence shown here is derived from an EMBL/GenBank/DDBJ whole genome shotgun (WGS) entry which is preliminary data.</text>
</comment>
<evidence type="ECO:0000313" key="7">
    <source>
        <dbReference type="EMBL" id="KXZ51109.1"/>
    </source>
</evidence>
<keyword evidence="4" id="KW-0238">DNA-binding</keyword>
<evidence type="ECO:0000259" key="6">
    <source>
        <dbReference type="SMART" id="SM00534"/>
    </source>
</evidence>
<dbReference type="STRING" id="33097.A0A150GMQ7"/>
<dbReference type="EMBL" id="LSYV01000015">
    <property type="protein sequence ID" value="KXZ51109.1"/>
    <property type="molecule type" value="Genomic_DNA"/>
</dbReference>
<dbReference type="InterPro" id="IPR036187">
    <property type="entry name" value="DNA_mismatch_repair_MutS_sf"/>
</dbReference>
<dbReference type="Proteomes" id="UP000075714">
    <property type="component" value="Unassembled WGS sequence"/>
</dbReference>
<dbReference type="InterPro" id="IPR045076">
    <property type="entry name" value="MutS"/>
</dbReference>
<dbReference type="Pfam" id="PF05192">
    <property type="entry name" value="MutS_III"/>
    <property type="match status" value="1"/>
</dbReference>
<dbReference type="InterPro" id="IPR000432">
    <property type="entry name" value="DNA_mismatch_repair_MutS_C"/>
</dbReference>
<dbReference type="InterPro" id="IPR017261">
    <property type="entry name" value="DNA_mismatch_repair_MutS/MSH"/>
</dbReference>
<evidence type="ECO:0000259" key="5">
    <source>
        <dbReference type="SMART" id="SM00533"/>
    </source>
</evidence>
<dbReference type="GO" id="GO:0030983">
    <property type="term" value="F:mismatched DNA binding"/>
    <property type="evidence" value="ECO:0007669"/>
    <property type="project" value="InterPro"/>
</dbReference>
<dbReference type="OrthoDB" id="547493at2759"/>
<dbReference type="GO" id="GO:0005524">
    <property type="term" value="F:ATP binding"/>
    <property type="evidence" value="ECO:0007669"/>
    <property type="project" value="UniProtKB-KW"/>
</dbReference>
<evidence type="ECO:0000256" key="2">
    <source>
        <dbReference type="ARBA" id="ARBA00022741"/>
    </source>
</evidence>
<dbReference type="GO" id="GO:0051026">
    <property type="term" value="P:chiasma assembly"/>
    <property type="evidence" value="ECO:0007669"/>
    <property type="project" value="TreeGrafter"/>
</dbReference>
<dbReference type="Pfam" id="PF00488">
    <property type="entry name" value="MutS_V"/>
    <property type="match status" value="1"/>
</dbReference>
<keyword evidence="8" id="KW-1185">Reference proteome</keyword>
<proteinExistence type="inferred from homology"/>
<dbReference type="SUPFAM" id="SSF52540">
    <property type="entry name" value="P-loop containing nucleoside triphosphate hydrolases"/>
    <property type="match status" value="1"/>
</dbReference>
<dbReference type="GO" id="GO:0005634">
    <property type="term" value="C:nucleus"/>
    <property type="evidence" value="ECO:0007669"/>
    <property type="project" value="TreeGrafter"/>
</dbReference>
<dbReference type="PIRSF" id="PIRSF037677">
    <property type="entry name" value="DNA_mis_repair_Msh6"/>
    <property type="match status" value="1"/>
</dbReference>
<dbReference type="Gene3D" id="3.40.50.300">
    <property type="entry name" value="P-loop containing nucleotide triphosphate hydrolases"/>
    <property type="match status" value="1"/>
</dbReference>
<feature type="domain" description="DNA mismatch repair proteins mutS family" evidence="6">
    <location>
        <begin position="411"/>
        <end position="587"/>
    </location>
</feature>
<comment type="similarity">
    <text evidence="1">Belongs to the DNA mismatch repair MutS family.</text>
</comment>
<dbReference type="SMART" id="SM00533">
    <property type="entry name" value="MUTSd"/>
    <property type="match status" value="1"/>
</dbReference>
<protein>
    <recommendedName>
        <fullName evidence="9">DNA mismatch repair proteins mutS family domain-containing protein</fullName>
    </recommendedName>
</protein>
<evidence type="ECO:0000256" key="3">
    <source>
        <dbReference type="ARBA" id="ARBA00022840"/>
    </source>
</evidence>
<dbReference type="PANTHER" id="PTHR11361:SF20">
    <property type="entry name" value="MUTS PROTEIN HOMOLOG 5"/>
    <property type="match status" value="1"/>
</dbReference>
<dbReference type="AlphaFoldDB" id="A0A150GMQ7"/>
<gene>
    <name evidence="7" type="ORF">GPECTOR_14g90</name>
</gene>
<keyword evidence="2" id="KW-0547">Nucleotide-binding</keyword>
<reference evidence="8" key="1">
    <citation type="journal article" date="2016" name="Nat. Commun.">
        <title>The Gonium pectorale genome demonstrates co-option of cell cycle regulation during the evolution of multicellularity.</title>
        <authorList>
            <person name="Hanschen E.R."/>
            <person name="Marriage T.N."/>
            <person name="Ferris P.J."/>
            <person name="Hamaji T."/>
            <person name="Toyoda A."/>
            <person name="Fujiyama A."/>
            <person name="Neme R."/>
            <person name="Noguchi H."/>
            <person name="Minakuchi Y."/>
            <person name="Suzuki M."/>
            <person name="Kawai-Toyooka H."/>
            <person name="Smith D.R."/>
            <person name="Sparks H."/>
            <person name="Anderson J."/>
            <person name="Bakaric R."/>
            <person name="Luria V."/>
            <person name="Karger A."/>
            <person name="Kirschner M.W."/>
            <person name="Durand P.M."/>
            <person name="Michod R.E."/>
            <person name="Nozaki H."/>
            <person name="Olson B.J."/>
        </authorList>
    </citation>
    <scope>NUCLEOTIDE SEQUENCE [LARGE SCALE GENOMIC DNA]</scope>
    <source>
        <strain evidence="8">NIES-2863</strain>
    </source>
</reference>
<evidence type="ECO:0008006" key="9">
    <source>
        <dbReference type="Google" id="ProtNLM"/>
    </source>
</evidence>
<dbReference type="InterPro" id="IPR007696">
    <property type="entry name" value="DNA_mismatch_repair_MutS_core"/>
</dbReference>
<name>A0A150GMQ7_GONPE</name>
<accession>A0A150GMQ7</accession>
<dbReference type="PANTHER" id="PTHR11361">
    <property type="entry name" value="DNA MISMATCH REPAIR PROTEIN MUTS FAMILY MEMBER"/>
    <property type="match status" value="1"/>
</dbReference>
<evidence type="ECO:0000256" key="4">
    <source>
        <dbReference type="ARBA" id="ARBA00023125"/>
    </source>
</evidence>
<dbReference type="InterPro" id="IPR027417">
    <property type="entry name" value="P-loop_NTPase"/>
</dbReference>